<dbReference type="Pfam" id="PF05853">
    <property type="entry name" value="BKACE"/>
    <property type="match status" value="1"/>
</dbReference>
<gene>
    <name evidence="1" type="ORF">UFOPK3576_00602</name>
</gene>
<proteinExistence type="predicted"/>
<dbReference type="AlphaFoldDB" id="A0A6J7G548"/>
<protein>
    <submittedName>
        <fullName evidence="1">Unannotated protein</fullName>
    </submittedName>
</protein>
<dbReference type="GO" id="GO:0043720">
    <property type="term" value="F:3-keto-5-aminohexanoate cleavage activity"/>
    <property type="evidence" value="ECO:0007669"/>
    <property type="project" value="InterPro"/>
</dbReference>
<sequence length="292" mass="31012">MSEVPVIIEAAISPFRPDAPVLDLDTTGLDGKACVQAGASIIHHHHDTRMNLDEAITSWVKASAIMMEADPNVIMYPGIMGGRTGEEHMSHLVPLAETGALGMAPVDPGAPLPFDMGDDGFPQGHGYVWNSFSTSRKVAISMMERNVPLSIGVYEPLQLRWALACEANGKLPKGSMVKLYFGGKFSIYKIGEPALNFGLPPTKQALDMYLAMLEGSSLQWSVGLFGDSLLDSPVARYAVEKGGHLRVGIEDIASVTDATNVETVEAAVALATEVGRPIATPTQARAILAGNA</sequence>
<dbReference type="EMBL" id="CAFBMO010000017">
    <property type="protein sequence ID" value="CAB4903462.1"/>
    <property type="molecule type" value="Genomic_DNA"/>
</dbReference>
<dbReference type="InterPro" id="IPR013785">
    <property type="entry name" value="Aldolase_TIM"/>
</dbReference>
<dbReference type="InterPro" id="IPR008567">
    <property type="entry name" value="BKACE"/>
</dbReference>
<evidence type="ECO:0000313" key="1">
    <source>
        <dbReference type="EMBL" id="CAB4903462.1"/>
    </source>
</evidence>
<dbReference type="Gene3D" id="3.20.20.70">
    <property type="entry name" value="Aldolase class I"/>
    <property type="match status" value="1"/>
</dbReference>
<accession>A0A6J7G548</accession>
<reference evidence="1" key="1">
    <citation type="submission" date="2020-05" db="EMBL/GenBank/DDBJ databases">
        <authorList>
            <person name="Chiriac C."/>
            <person name="Salcher M."/>
            <person name="Ghai R."/>
            <person name="Kavagutti S V."/>
        </authorList>
    </citation>
    <scope>NUCLEOTIDE SEQUENCE</scope>
</reference>
<organism evidence="1">
    <name type="scientific">freshwater metagenome</name>
    <dbReference type="NCBI Taxonomy" id="449393"/>
    <lineage>
        <taxon>unclassified sequences</taxon>
        <taxon>metagenomes</taxon>
        <taxon>ecological metagenomes</taxon>
    </lineage>
</organism>
<name>A0A6J7G548_9ZZZZ</name>